<dbReference type="AlphaFoldDB" id="A0AAE1W6J5"/>
<keyword evidence="3" id="KW-1185">Reference proteome</keyword>
<reference evidence="2" key="2">
    <citation type="journal article" date="2024" name="Plant">
        <title>Genomic evolution and insights into agronomic trait innovations of Sesamum species.</title>
        <authorList>
            <person name="Miao H."/>
            <person name="Wang L."/>
            <person name="Qu L."/>
            <person name="Liu H."/>
            <person name="Sun Y."/>
            <person name="Le M."/>
            <person name="Wang Q."/>
            <person name="Wei S."/>
            <person name="Zheng Y."/>
            <person name="Lin W."/>
            <person name="Duan Y."/>
            <person name="Cao H."/>
            <person name="Xiong S."/>
            <person name="Wang X."/>
            <person name="Wei L."/>
            <person name="Li C."/>
            <person name="Ma Q."/>
            <person name="Ju M."/>
            <person name="Zhao R."/>
            <person name="Li G."/>
            <person name="Mu C."/>
            <person name="Tian Q."/>
            <person name="Mei H."/>
            <person name="Zhang T."/>
            <person name="Gao T."/>
            <person name="Zhang H."/>
        </authorList>
    </citation>
    <scope>NUCLEOTIDE SEQUENCE</scope>
    <source>
        <strain evidence="2">K16</strain>
    </source>
</reference>
<feature type="region of interest" description="Disordered" evidence="1">
    <location>
        <begin position="68"/>
        <end position="106"/>
    </location>
</feature>
<accession>A0AAE1W6J5</accession>
<comment type="caution">
    <text evidence="2">The sequence shown here is derived from an EMBL/GenBank/DDBJ whole genome shotgun (WGS) entry which is preliminary data.</text>
</comment>
<feature type="region of interest" description="Disordered" evidence="1">
    <location>
        <begin position="197"/>
        <end position="217"/>
    </location>
</feature>
<sequence length="217" mass="23423">MDSEEMGDRVFQHRNSSSILNCPSSVMATTFKYLTMFAGMSICSESMFKPPNGIDPFYSSSGWDPVISEDQSGNFGNSSMNAAKNVEDPQDHCQDSENGVLGASPNGKRKRKFLSMKLATVNPELNVDIERLLSKDILHSRGSNATTLGIGPGLSSSHPFQGLPQGTLNAFPGTAPPFHSLPQNLWNNELQNILQNGFDSNPSVGTLGPNGLSKMEL</sequence>
<feature type="compositionally biased region" description="Polar residues" evidence="1">
    <location>
        <begin position="69"/>
        <end position="82"/>
    </location>
</feature>
<gene>
    <name evidence="2" type="ORF">Sango_2369000</name>
</gene>
<organism evidence="2 3">
    <name type="scientific">Sesamum angolense</name>
    <dbReference type="NCBI Taxonomy" id="2727404"/>
    <lineage>
        <taxon>Eukaryota</taxon>
        <taxon>Viridiplantae</taxon>
        <taxon>Streptophyta</taxon>
        <taxon>Embryophyta</taxon>
        <taxon>Tracheophyta</taxon>
        <taxon>Spermatophyta</taxon>
        <taxon>Magnoliopsida</taxon>
        <taxon>eudicotyledons</taxon>
        <taxon>Gunneridae</taxon>
        <taxon>Pentapetalae</taxon>
        <taxon>asterids</taxon>
        <taxon>lamiids</taxon>
        <taxon>Lamiales</taxon>
        <taxon>Pedaliaceae</taxon>
        <taxon>Sesamum</taxon>
    </lineage>
</organism>
<dbReference type="EMBL" id="JACGWL010000014">
    <property type="protein sequence ID" value="KAK4387624.1"/>
    <property type="molecule type" value="Genomic_DNA"/>
</dbReference>
<protein>
    <submittedName>
        <fullName evidence="2">Transcription factor</fullName>
    </submittedName>
</protein>
<reference evidence="2" key="1">
    <citation type="submission" date="2020-06" db="EMBL/GenBank/DDBJ databases">
        <authorList>
            <person name="Li T."/>
            <person name="Hu X."/>
            <person name="Zhang T."/>
            <person name="Song X."/>
            <person name="Zhang H."/>
            <person name="Dai N."/>
            <person name="Sheng W."/>
            <person name="Hou X."/>
            <person name="Wei L."/>
        </authorList>
    </citation>
    <scope>NUCLEOTIDE SEQUENCE</scope>
    <source>
        <strain evidence="2">K16</strain>
        <tissue evidence="2">Leaf</tissue>
    </source>
</reference>
<evidence type="ECO:0000313" key="3">
    <source>
        <dbReference type="Proteomes" id="UP001289374"/>
    </source>
</evidence>
<evidence type="ECO:0000256" key="1">
    <source>
        <dbReference type="SAM" id="MobiDB-lite"/>
    </source>
</evidence>
<proteinExistence type="predicted"/>
<evidence type="ECO:0000313" key="2">
    <source>
        <dbReference type="EMBL" id="KAK4387624.1"/>
    </source>
</evidence>
<name>A0AAE1W6J5_9LAMI</name>
<feature type="compositionally biased region" description="Basic and acidic residues" evidence="1">
    <location>
        <begin position="85"/>
        <end position="95"/>
    </location>
</feature>
<dbReference type="Proteomes" id="UP001289374">
    <property type="component" value="Unassembled WGS sequence"/>
</dbReference>